<gene>
    <name evidence="1" type="ORF">ATANTOWER_022687</name>
</gene>
<sequence>MLRLCKFTFSNFKVFEGQFRSRIIQKHFSIQSEHHCVLVQIHHAAHYITGLPGTAKVFIALMPALYLQNTQIHTHISVLSEKVCNGKAIHPSIYPSSIYTCLQDCGEDNAYLQGSLGKSRGTPWTSWQSITGQEMRVFVFGDEFSVRAYMGITC</sequence>
<accession>A0ABU7CI19</accession>
<name>A0ABU7CI19_9TELE</name>
<evidence type="ECO:0000313" key="1">
    <source>
        <dbReference type="EMBL" id="MED6262611.1"/>
    </source>
</evidence>
<organism evidence="1 2">
    <name type="scientific">Ataeniobius toweri</name>
    <dbReference type="NCBI Taxonomy" id="208326"/>
    <lineage>
        <taxon>Eukaryota</taxon>
        <taxon>Metazoa</taxon>
        <taxon>Chordata</taxon>
        <taxon>Craniata</taxon>
        <taxon>Vertebrata</taxon>
        <taxon>Euteleostomi</taxon>
        <taxon>Actinopterygii</taxon>
        <taxon>Neopterygii</taxon>
        <taxon>Teleostei</taxon>
        <taxon>Neoteleostei</taxon>
        <taxon>Acanthomorphata</taxon>
        <taxon>Ovalentaria</taxon>
        <taxon>Atherinomorphae</taxon>
        <taxon>Cyprinodontiformes</taxon>
        <taxon>Goodeidae</taxon>
        <taxon>Ataeniobius</taxon>
    </lineage>
</organism>
<reference evidence="1 2" key="1">
    <citation type="submission" date="2021-07" db="EMBL/GenBank/DDBJ databases">
        <authorList>
            <person name="Palmer J.M."/>
        </authorList>
    </citation>
    <scope>NUCLEOTIDE SEQUENCE [LARGE SCALE GENOMIC DNA]</scope>
    <source>
        <strain evidence="1 2">AT_MEX2019</strain>
        <tissue evidence="1">Muscle</tissue>
    </source>
</reference>
<protein>
    <submittedName>
        <fullName evidence="1">Uncharacterized protein</fullName>
    </submittedName>
</protein>
<keyword evidence="2" id="KW-1185">Reference proteome</keyword>
<dbReference type="Proteomes" id="UP001345963">
    <property type="component" value="Unassembled WGS sequence"/>
</dbReference>
<evidence type="ECO:0000313" key="2">
    <source>
        <dbReference type="Proteomes" id="UP001345963"/>
    </source>
</evidence>
<dbReference type="EMBL" id="JAHUTI010093489">
    <property type="protein sequence ID" value="MED6262611.1"/>
    <property type="molecule type" value="Genomic_DNA"/>
</dbReference>
<comment type="caution">
    <text evidence="1">The sequence shown here is derived from an EMBL/GenBank/DDBJ whole genome shotgun (WGS) entry which is preliminary data.</text>
</comment>
<proteinExistence type="predicted"/>